<comment type="caution">
    <text evidence="1">The sequence shown here is derived from an EMBL/GenBank/DDBJ whole genome shotgun (WGS) entry which is preliminary data.</text>
</comment>
<dbReference type="EMBL" id="CM044701">
    <property type="protein sequence ID" value="KAI5682021.1"/>
    <property type="molecule type" value="Genomic_DNA"/>
</dbReference>
<dbReference type="Proteomes" id="UP001060085">
    <property type="component" value="Linkage Group LG01"/>
</dbReference>
<keyword evidence="2" id="KW-1185">Reference proteome</keyword>
<accession>A0ACC0CAR9</accession>
<gene>
    <name evidence="1" type="ORF">M9H77_03249</name>
</gene>
<proteinExistence type="predicted"/>
<reference evidence="2" key="1">
    <citation type="journal article" date="2023" name="Nat. Plants">
        <title>Single-cell RNA sequencing provides a high-resolution roadmap for understanding the multicellular compartmentation of specialized metabolism.</title>
        <authorList>
            <person name="Sun S."/>
            <person name="Shen X."/>
            <person name="Li Y."/>
            <person name="Li Y."/>
            <person name="Wang S."/>
            <person name="Li R."/>
            <person name="Zhang H."/>
            <person name="Shen G."/>
            <person name="Guo B."/>
            <person name="Wei J."/>
            <person name="Xu J."/>
            <person name="St-Pierre B."/>
            <person name="Chen S."/>
            <person name="Sun C."/>
        </authorList>
    </citation>
    <scope>NUCLEOTIDE SEQUENCE [LARGE SCALE GENOMIC DNA]</scope>
</reference>
<evidence type="ECO:0000313" key="1">
    <source>
        <dbReference type="EMBL" id="KAI5682021.1"/>
    </source>
</evidence>
<name>A0ACC0CAR9_CATRO</name>
<organism evidence="1 2">
    <name type="scientific">Catharanthus roseus</name>
    <name type="common">Madagascar periwinkle</name>
    <name type="synonym">Vinca rosea</name>
    <dbReference type="NCBI Taxonomy" id="4058"/>
    <lineage>
        <taxon>Eukaryota</taxon>
        <taxon>Viridiplantae</taxon>
        <taxon>Streptophyta</taxon>
        <taxon>Embryophyta</taxon>
        <taxon>Tracheophyta</taxon>
        <taxon>Spermatophyta</taxon>
        <taxon>Magnoliopsida</taxon>
        <taxon>eudicotyledons</taxon>
        <taxon>Gunneridae</taxon>
        <taxon>Pentapetalae</taxon>
        <taxon>asterids</taxon>
        <taxon>lamiids</taxon>
        <taxon>Gentianales</taxon>
        <taxon>Apocynaceae</taxon>
        <taxon>Rauvolfioideae</taxon>
        <taxon>Vinceae</taxon>
        <taxon>Catharanthinae</taxon>
        <taxon>Catharanthus</taxon>
    </lineage>
</organism>
<evidence type="ECO:0000313" key="2">
    <source>
        <dbReference type="Proteomes" id="UP001060085"/>
    </source>
</evidence>
<sequence>MRDDLDFWVEESNDQVILPLKRKRNGRPKRLEFIGWGSKPLIEFLRSIGKDTSKKLSQYDMATVITDYVNAHNLSNPEKKKKIICDERLFSLFGKKVVPRIKIYDLLEPHFAENQDSSEDDFQYSSEEDGIQYGGEKKASNSERKPSGKKNKVPEIPMSSFAAVIPENIRLVYLKRTLVQALVKIPESFQDKLLGSFVRIKTDRHDFTQKHSHHLQQVIGVNMTSEAVNASTDGQLQLSNYFKQVPINELSDDNFTEDECEDLRERVKAGLLRRPTVVELETKARMLHEDITKHWIPREISLLQRRIDRANEKGWRRELYEYLEKKRLLEKPSEQERLLSEIPKVIADKLEPEVMPDALERVEEGNSSPELKHKHISDINGTDGSGPGLTGFSSTSVKSDSVNHGKENVYFPSGAAIPNGTDGSELVQIPSAHTKGDSFIQGKENVNFRNGESTKFIDGYPVAYDISNQVKETECQTAGLIQQGNTSTALVTGYKSSIKEEILNSENNKGAPAPLQPSQVIELSDDEVEVLDLKINQKQISFEDPKNKVWFYKDPQGKVQGPFPMTMLKRWSDSNYFYPGFMVWKKGQSQDEAVLLVDVLRRLFPYT</sequence>
<protein>
    <submittedName>
        <fullName evidence="1">Uncharacterized protein</fullName>
    </submittedName>
</protein>